<dbReference type="SUPFAM" id="SSF52172">
    <property type="entry name" value="CheY-like"/>
    <property type="match status" value="1"/>
</dbReference>
<dbReference type="InterPro" id="IPR011006">
    <property type="entry name" value="CheY-like_superfamily"/>
</dbReference>
<comment type="caution">
    <text evidence="4">The sequence shown here is derived from an EMBL/GenBank/DDBJ whole genome shotgun (WGS) entry which is preliminary data.</text>
</comment>
<evidence type="ECO:0000256" key="2">
    <source>
        <dbReference type="PROSITE-ProRule" id="PRU00169"/>
    </source>
</evidence>
<name>A0ABU5MX24_9BACT</name>
<evidence type="ECO:0000259" key="3">
    <source>
        <dbReference type="PROSITE" id="PS50110"/>
    </source>
</evidence>
<organism evidence="4 5">
    <name type="scientific">Pontiella agarivorans</name>
    <dbReference type="NCBI Taxonomy" id="3038953"/>
    <lineage>
        <taxon>Bacteria</taxon>
        <taxon>Pseudomonadati</taxon>
        <taxon>Kiritimatiellota</taxon>
        <taxon>Kiritimatiellia</taxon>
        <taxon>Kiritimatiellales</taxon>
        <taxon>Pontiellaceae</taxon>
        <taxon>Pontiella</taxon>
    </lineage>
</organism>
<keyword evidence="1 2" id="KW-0597">Phosphoprotein</keyword>
<evidence type="ECO:0000313" key="4">
    <source>
        <dbReference type="EMBL" id="MDZ8118725.1"/>
    </source>
</evidence>
<dbReference type="PANTHER" id="PTHR44591">
    <property type="entry name" value="STRESS RESPONSE REGULATOR PROTEIN 1"/>
    <property type="match status" value="1"/>
</dbReference>
<dbReference type="InterPro" id="IPR001789">
    <property type="entry name" value="Sig_transdc_resp-reg_receiver"/>
</dbReference>
<evidence type="ECO:0000313" key="5">
    <source>
        <dbReference type="Proteomes" id="UP001290861"/>
    </source>
</evidence>
<dbReference type="InterPro" id="IPR050595">
    <property type="entry name" value="Bact_response_regulator"/>
</dbReference>
<sequence length="125" mass="13799">MAKIIVIDDDKTIQTVFEQFLIRKGHDVLVADDGRKGMQVIEEAEPDLVITDIMMPEMDGLEILLKIRQSRQDLPIIAISGGMRDLPINFLRQAKLFGAQEVFEKPVPLDVLGEAVDKALAGASA</sequence>
<dbReference type="Pfam" id="PF00072">
    <property type="entry name" value="Response_reg"/>
    <property type="match status" value="1"/>
</dbReference>
<evidence type="ECO:0000256" key="1">
    <source>
        <dbReference type="ARBA" id="ARBA00022553"/>
    </source>
</evidence>
<feature type="domain" description="Response regulatory" evidence="3">
    <location>
        <begin position="3"/>
        <end position="120"/>
    </location>
</feature>
<dbReference type="SMART" id="SM00448">
    <property type="entry name" value="REC"/>
    <property type="match status" value="1"/>
</dbReference>
<keyword evidence="5" id="KW-1185">Reference proteome</keyword>
<protein>
    <submittedName>
        <fullName evidence="4">Response regulator</fullName>
    </submittedName>
</protein>
<dbReference type="Proteomes" id="UP001290861">
    <property type="component" value="Unassembled WGS sequence"/>
</dbReference>
<dbReference type="Gene3D" id="3.40.50.2300">
    <property type="match status" value="1"/>
</dbReference>
<gene>
    <name evidence="4" type="ORF">P9H32_08790</name>
</gene>
<dbReference type="EMBL" id="JARVCO010000010">
    <property type="protein sequence ID" value="MDZ8118725.1"/>
    <property type="molecule type" value="Genomic_DNA"/>
</dbReference>
<feature type="modified residue" description="4-aspartylphosphate" evidence="2">
    <location>
        <position position="52"/>
    </location>
</feature>
<dbReference type="PROSITE" id="PS50110">
    <property type="entry name" value="RESPONSE_REGULATORY"/>
    <property type="match status" value="1"/>
</dbReference>
<accession>A0ABU5MX24</accession>
<reference evidence="4 5" key="1">
    <citation type="journal article" date="2024" name="Appl. Environ. Microbiol.">
        <title>Pontiella agarivorans sp. nov., a novel marine anaerobic bacterium capable of degrading macroalgal polysaccharides and fixing nitrogen.</title>
        <authorList>
            <person name="Liu N."/>
            <person name="Kivenson V."/>
            <person name="Peng X."/>
            <person name="Cui Z."/>
            <person name="Lankiewicz T.S."/>
            <person name="Gosselin K.M."/>
            <person name="English C.J."/>
            <person name="Blair E.M."/>
            <person name="O'Malley M.A."/>
            <person name="Valentine D.L."/>
        </authorList>
    </citation>
    <scope>NUCLEOTIDE SEQUENCE [LARGE SCALE GENOMIC DNA]</scope>
    <source>
        <strain evidence="4 5">NLcol2</strain>
    </source>
</reference>
<dbReference type="PANTHER" id="PTHR44591:SF23">
    <property type="entry name" value="CHEY SUBFAMILY"/>
    <property type="match status" value="1"/>
</dbReference>
<proteinExistence type="predicted"/>
<dbReference type="RefSeq" id="WP_322608523.1">
    <property type="nucleotide sequence ID" value="NZ_JARVCO010000010.1"/>
</dbReference>